<comment type="similarity">
    <text evidence="1">Belongs to the aldo/keto reductase family.</text>
</comment>
<dbReference type="SUPFAM" id="SSF51430">
    <property type="entry name" value="NAD(P)-linked oxidoreductase"/>
    <property type="match status" value="1"/>
</dbReference>
<dbReference type="EC" id="1.1.1.346" evidence="9"/>
<dbReference type="PANTHER" id="PTHR43827:SF3">
    <property type="entry name" value="NADP-DEPENDENT OXIDOREDUCTASE DOMAIN-CONTAINING PROTEIN"/>
    <property type="match status" value="1"/>
</dbReference>
<dbReference type="Proteomes" id="UP000282388">
    <property type="component" value="Unassembled WGS sequence"/>
</dbReference>
<evidence type="ECO:0000256" key="2">
    <source>
        <dbReference type="ARBA" id="ARBA00022857"/>
    </source>
</evidence>
<feature type="domain" description="NADP-dependent oxidoreductase" evidence="8">
    <location>
        <begin position="8"/>
        <end position="251"/>
    </location>
</feature>
<keyword evidence="3 9" id="KW-0560">Oxidoreductase</keyword>
<dbReference type="PRINTS" id="PR00069">
    <property type="entry name" value="ALDKETRDTASE"/>
</dbReference>
<dbReference type="InterPro" id="IPR018170">
    <property type="entry name" value="Aldo/ket_reductase_CS"/>
</dbReference>
<evidence type="ECO:0000256" key="3">
    <source>
        <dbReference type="ARBA" id="ARBA00023002"/>
    </source>
</evidence>
<dbReference type="PIRSF" id="PIRSF000097">
    <property type="entry name" value="AKR"/>
    <property type="match status" value="1"/>
</dbReference>
<proteinExistence type="inferred from homology"/>
<dbReference type="OrthoDB" id="9804790at2"/>
<dbReference type="Gene3D" id="3.20.20.100">
    <property type="entry name" value="NADP-dependent oxidoreductase domain"/>
    <property type="match status" value="1"/>
</dbReference>
<dbReference type="EMBL" id="RAXV01000002">
    <property type="protein sequence ID" value="RKG33979.1"/>
    <property type="molecule type" value="Genomic_DNA"/>
</dbReference>
<sequence length="268" mass="29522">MIVPQFGVGTFRLTGDTVIQSVKTALDLGYRAVDTAQIYGNEAEVGQAIQESQVNRADIFLTTKIWTENYAADKLIPSLKDSLMKLKTDAVNLTLIHWPAPAQGIDIPELMGHLLEAKQQGLTEHIGVSNFNIKLTQQAINHIGLENIATNQIELSPYLQNQSLANYLQANNIDVTSYMTLAYGKVLQDPTLLNIAAEHQATAAQIALAWALQKGYAVIPSSTKREHLMSNLRAQEIHLTLEQMQAIAALDRNAREVSPSELAPVWDL</sequence>
<dbReference type="RefSeq" id="WP_120401185.1">
    <property type="nucleotide sequence ID" value="NZ_RAXV01000002.1"/>
</dbReference>
<dbReference type="NCBIfam" id="NF008377">
    <property type="entry name" value="PRK11172.1"/>
    <property type="match status" value="1"/>
</dbReference>
<accession>A0A3A8EIH7</accession>
<keyword evidence="2" id="KW-0521">NADP</keyword>
<gene>
    <name evidence="9" type="primary">dkgB</name>
    <name evidence="9" type="ORF">D7V32_01630</name>
</gene>
<evidence type="ECO:0000313" key="9">
    <source>
        <dbReference type="EMBL" id="RKG33979.1"/>
    </source>
</evidence>
<organism evidence="9 10">
    <name type="scientific">Acinetobacter tianfuensis</name>
    <dbReference type="NCBI Taxonomy" id="2419603"/>
    <lineage>
        <taxon>Bacteria</taxon>
        <taxon>Pseudomonadati</taxon>
        <taxon>Pseudomonadota</taxon>
        <taxon>Gammaproteobacteria</taxon>
        <taxon>Moraxellales</taxon>
        <taxon>Moraxellaceae</taxon>
        <taxon>Acinetobacter</taxon>
    </lineage>
</organism>
<evidence type="ECO:0000256" key="5">
    <source>
        <dbReference type="PIRSR" id="PIRSR000097-1"/>
    </source>
</evidence>
<dbReference type="PROSITE" id="PS00798">
    <property type="entry name" value="ALDOKETO_REDUCTASE_1"/>
    <property type="match status" value="1"/>
</dbReference>
<dbReference type="PANTHER" id="PTHR43827">
    <property type="entry name" value="2,5-DIKETO-D-GLUCONIC ACID REDUCTASE"/>
    <property type="match status" value="1"/>
</dbReference>
<comment type="catalytic activity">
    <reaction evidence="4">
        <text>hydroxyacetone + NADP(+) = methylglyoxal + NADPH + H(+)</text>
        <dbReference type="Rhea" id="RHEA:27986"/>
        <dbReference type="ChEBI" id="CHEBI:15378"/>
        <dbReference type="ChEBI" id="CHEBI:17158"/>
        <dbReference type="ChEBI" id="CHEBI:27957"/>
        <dbReference type="ChEBI" id="CHEBI:57783"/>
        <dbReference type="ChEBI" id="CHEBI:58349"/>
    </reaction>
</comment>
<keyword evidence="10" id="KW-1185">Reference proteome</keyword>
<feature type="site" description="Lowers pKa of active site Tyr" evidence="7">
    <location>
        <position position="64"/>
    </location>
</feature>
<dbReference type="AlphaFoldDB" id="A0A3A8EIH7"/>
<dbReference type="InterPro" id="IPR023210">
    <property type="entry name" value="NADP_OxRdtase_dom"/>
</dbReference>
<name>A0A3A8EIH7_9GAMM</name>
<dbReference type="GO" id="GO:1990002">
    <property type="term" value="F:methylglyoxal reductase (NADPH) (acetol producing) activity"/>
    <property type="evidence" value="ECO:0007669"/>
    <property type="project" value="TreeGrafter"/>
</dbReference>
<protein>
    <submittedName>
        <fullName evidence="9">2,5-didehydrogluconate reductase DkgB</fullName>
        <ecNumber evidence="9">1.1.1.346</ecNumber>
    </submittedName>
</protein>
<dbReference type="PROSITE" id="PS00062">
    <property type="entry name" value="ALDOKETO_REDUCTASE_2"/>
    <property type="match status" value="1"/>
</dbReference>
<evidence type="ECO:0000256" key="6">
    <source>
        <dbReference type="PIRSR" id="PIRSR000097-2"/>
    </source>
</evidence>
<dbReference type="InterPro" id="IPR036812">
    <property type="entry name" value="NAD(P)_OxRdtase_dom_sf"/>
</dbReference>
<comment type="caution">
    <text evidence="9">The sequence shown here is derived from an EMBL/GenBank/DDBJ whole genome shotgun (WGS) entry which is preliminary data.</text>
</comment>
<dbReference type="InterPro" id="IPR020471">
    <property type="entry name" value="AKR"/>
</dbReference>
<dbReference type="FunFam" id="3.20.20.100:FF:000002">
    <property type="entry name" value="2,5-diketo-D-gluconic acid reductase A"/>
    <property type="match status" value="1"/>
</dbReference>
<reference evidence="9 10" key="1">
    <citation type="submission" date="2018-09" db="EMBL/GenBank/DDBJ databases">
        <title>The draft genome of Acinetobacter spp. strains.</title>
        <authorList>
            <person name="Qin J."/>
            <person name="Feng Y."/>
            <person name="Zong Z."/>
        </authorList>
    </citation>
    <scope>NUCLEOTIDE SEQUENCE [LARGE SCALE GENOMIC DNA]</scope>
    <source>
        <strain evidence="9 10">WCHAc060012</strain>
    </source>
</reference>
<evidence type="ECO:0000256" key="1">
    <source>
        <dbReference type="ARBA" id="ARBA00007905"/>
    </source>
</evidence>
<feature type="active site" description="Proton donor" evidence="5">
    <location>
        <position position="39"/>
    </location>
</feature>
<evidence type="ECO:0000256" key="4">
    <source>
        <dbReference type="ARBA" id="ARBA00049445"/>
    </source>
</evidence>
<feature type="binding site" evidence="6">
    <location>
        <position position="97"/>
    </location>
    <ligand>
        <name>substrate</name>
    </ligand>
</feature>
<dbReference type="Pfam" id="PF00248">
    <property type="entry name" value="Aldo_ket_red"/>
    <property type="match status" value="1"/>
</dbReference>
<evidence type="ECO:0000313" key="10">
    <source>
        <dbReference type="Proteomes" id="UP000282388"/>
    </source>
</evidence>
<dbReference type="GO" id="GO:0051596">
    <property type="term" value="P:methylglyoxal catabolic process"/>
    <property type="evidence" value="ECO:0007669"/>
    <property type="project" value="TreeGrafter"/>
</dbReference>
<evidence type="ECO:0000256" key="7">
    <source>
        <dbReference type="PIRSR" id="PIRSR000097-3"/>
    </source>
</evidence>
<evidence type="ECO:0000259" key="8">
    <source>
        <dbReference type="Pfam" id="PF00248"/>
    </source>
</evidence>